<dbReference type="RefSeq" id="WP_069945401.1">
    <property type="nucleotide sequence ID" value="NZ_MIPW01000053.1"/>
</dbReference>
<dbReference type="InterPro" id="IPR013517">
    <property type="entry name" value="FG-GAP"/>
</dbReference>
<dbReference type="Pfam" id="PF03150">
    <property type="entry name" value="CCP_MauG"/>
    <property type="match status" value="1"/>
</dbReference>
<dbReference type="GO" id="GO:0016491">
    <property type="term" value="F:oxidoreductase activity"/>
    <property type="evidence" value="ECO:0007669"/>
    <property type="project" value="InterPro"/>
</dbReference>
<sequence>MGLIGRGKIYIVTLLTLVSASGNARLEANEEQALSKLLDSLSDSYAFTVDTVSPSTETPMFRLGMELFFSKSLSGNQDVACASCHHPYLAGGDSLSLPVGESPYNDNWVGPGRWHDWQRSADPKADGTPNVARHSQTTFNASLYSRSMFYDGRIFVLDPTLRSHGEDQRHRTPDSNLWQGDSSAGRDLLATQVRFPVISTDEMRGHTFAADSTNEGVRHALIERLKQSENVQQWLQLFRQAFASPTGSPNSLITFANIETAISYYQSTQILLDAPWFDYVNGKANALTASQKRGAKLFLTSTDKGGAGCINCHTPPIFTDEKFHNIAAVQIGRGKQPNGEDFGRRGVTQQDKDRYGFRTPSLLNVTATAPYTHAGAFTDLDAIIAHHLAPDESVSQFDFSFANNPQLKHVAGLLSDSKQHTQDALAQLNREQAAGSSLLPAGLTLAVTQIDDLKAFLASLTDPCITDRACMAKWVPDSNAPAPDEHRLVAEFRGHMPPPQPVAIHLEATHTSLPHQTPGPALPAALLSDDAFGCSRSAPTHQSLAKHHSPHQSAKRFDEVAVSAGLAHKHHINWENYTLSSAQRLIFSGGLAAGDIDGDCWPDLFFATGDAAADVLYKNERNGTFSDVSKVWGLTSVELSNGAAMVDIDGDGDLDLFTSNLLQPELPSITGQKMQLPDSQLPTLYLNDAQQKLHVAADIGLQIQLTSWSFAFADVNKDGTVDMLTNHWRGPGLGGEQPTHLWSNISSSEGIWFEGLDTEAGLTDLVGNADFTFTANFTDINNDGWLDLLFAADFETSQVYKNLRDGTFARETHAHEISDQNGMGAAVADYDNDGYLDWFVSSIWDPNGKPEGSWGVSGNRLYHNHQGRLEDATTQAGVAEGLWAWGACFADFNNDGWLDLFHVNGFDLPPQLSRHLGNPLAYRRLKQAMAEFENTPSRLFISNQDGTFTERSRQWGISDTFSGRGVVCMDYDRDGDVDIVVSNHEQRPVLYANRHNDDASNNYLSITLRDSTQNTRALGAKVHVTTGNTTQLQEVRAGGGFLSGAPSTLHFGLGDASQADTITIEWPDKTGSVSTFHNIPANQFLYIQADRGSTEQRSPSPPTLSQ</sequence>
<dbReference type="GO" id="GO:0020037">
    <property type="term" value="F:heme binding"/>
    <property type="evidence" value="ECO:0007669"/>
    <property type="project" value="InterPro"/>
</dbReference>
<comment type="caution">
    <text evidence="7">The sequence shown here is derived from an EMBL/GenBank/DDBJ whole genome shotgun (WGS) entry which is preliminary data.</text>
</comment>
<evidence type="ECO:0000313" key="8">
    <source>
        <dbReference type="Proteomes" id="UP000095392"/>
    </source>
</evidence>
<evidence type="ECO:0000256" key="3">
    <source>
        <dbReference type="ARBA" id="ARBA00022729"/>
    </source>
</evidence>
<dbReference type="AlphaFoldDB" id="A0AB36FPT6"/>
<keyword evidence="4 5" id="KW-0408">Iron</keyword>
<organism evidence="7 8">
    <name type="scientific">Alteromonas macleodii</name>
    <name type="common">Pseudoalteromonas macleodii</name>
    <dbReference type="NCBI Taxonomy" id="28108"/>
    <lineage>
        <taxon>Bacteria</taxon>
        <taxon>Pseudomonadati</taxon>
        <taxon>Pseudomonadota</taxon>
        <taxon>Gammaproteobacteria</taxon>
        <taxon>Alteromonadales</taxon>
        <taxon>Alteromonadaceae</taxon>
        <taxon>Alteromonas/Salinimonas group</taxon>
        <taxon>Alteromonas</taxon>
    </lineage>
</organism>
<dbReference type="InterPro" id="IPR028994">
    <property type="entry name" value="Integrin_alpha_N"/>
</dbReference>
<dbReference type="PANTHER" id="PTHR16026:SF0">
    <property type="entry name" value="CARTILAGE ACIDIC PROTEIN 1"/>
    <property type="match status" value="1"/>
</dbReference>
<dbReference type="EMBL" id="MIPY01000039">
    <property type="protein sequence ID" value="OES25753.1"/>
    <property type="molecule type" value="Genomic_DNA"/>
</dbReference>
<evidence type="ECO:0000313" key="7">
    <source>
        <dbReference type="EMBL" id="OES25753.1"/>
    </source>
</evidence>
<keyword evidence="2 5" id="KW-0479">Metal-binding</keyword>
<dbReference type="Proteomes" id="UP000095392">
    <property type="component" value="Unassembled WGS sequence"/>
</dbReference>
<dbReference type="Pfam" id="PF13517">
    <property type="entry name" value="FG-GAP_3"/>
    <property type="match status" value="4"/>
</dbReference>
<evidence type="ECO:0000256" key="2">
    <source>
        <dbReference type="ARBA" id="ARBA00022723"/>
    </source>
</evidence>
<keyword evidence="1 5" id="KW-0349">Heme</keyword>
<dbReference type="InterPro" id="IPR036909">
    <property type="entry name" value="Cyt_c-like_dom_sf"/>
</dbReference>
<dbReference type="InterPro" id="IPR009056">
    <property type="entry name" value="Cyt_c-like_dom"/>
</dbReference>
<dbReference type="SUPFAM" id="SSF69318">
    <property type="entry name" value="Integrin alpha N-terminal domain"/>
    <property type="match status" value="1"/>
</dbReference>
<dbReference type="PROSITE" id="PS51007">
    <property type="entry name" value="CYTC"/>
    <property type="match status" value="1"/>
</dbReference>
<dbReference type="Pfam" id="PF07593">
    <property type="entry name" value="UnbV_ASPIC"/>
    <property type="match status" value="1"/>
</dbReference>
<proteinExistence type="predicted"/>
<gene>
    <name evidence="7" type="ORF">BFV95_4271</name>
</gene>
<evidence type="ECO:0000256" key="4">
    <source>
        <dbReference type="ARBA" id="ARBA00023004"/>
    </source>
</evidence>
<dbReference type="Gene3D" id="2.130.10.130">
    <property type="entry name" value="Integrin alpha, N-terminal"/>
    <property type="match status" value="2"/>
</dbReference>
<dbReference type="PANTHER" id="PTHR16026">
    <property type="entry name" value="CARTILAGE ACIDIC PROTEIN 1"/>
    <property type="match status" value="1"/>
</dbReference>
<reference evidence="7 8" key="1">
    <citation type="submission" date="2016-09" db="EMBL/GenBank/DDBJ databases">
        <title>Draft Genome Sequence of four Alteromonas macleodii strains isolated from copper coupons and grown long-term at elevated copper levels.</title>
        <authorList>
            <person name="Cusick K."/>
            <person name="Dale J."/>
            <person name="Little B."/>
            <person name="Biffinger J."/>
        </authorList>
    </citation>
    <scope>NUCLEOTIDE SEQUENCE [LARGE SCALE GENOMIC DNA]</scope>
    <source>
        <strain evidence="7 8">KCP01</strain>
    </source>
</reference>
<evidence type="ECO:0000256" key="1">
    <source>
        <dbReference type="ARBA" id="ARBA00022617"/>
    </source>
</evidence>
<dbReference type="InterPro" id="IPR027039">
    <property type="entry name" value="Crtac1"/>
</dbReference>
<dbReference type="SUPFAM" id="SSF46626">
    <property type="entry name" value="Cytochrome c"/>
    <property type="match status" value="2"/>
</dbReference>
<dbReference type="InterPro" id="IPR011519">
    <property type="entry name" value="UnbV_ASPIC"/>
</dbReference>
<dbReference type="GO" id="GO:0046872">
    <property type="term" value="F:metal ion binding"/>
    <property type="evidence" value="ECO:0007669"/>
    <property type="project" value="UniProtKB-KW"/>
</dbReference>
<name>A0AB36FPT6_ALTMA</name>
<dbReference type="InterPro" id="IPR004852">
    <property type="entry name" value="Di-haem_cyt_c_peroxidsae"/>
</dbReference>
<evidence type="ECO:0000256" key="5">
    <source>
        <dbReference type="PROSITE-ProRule" id="PRU00433"/>
    </source>
</evidence>
<protein>
    <submittedName>
        <fullName evidence="7">Description family protein</fullName>
    </submittedName>
</protein>
<dbReference type="GO" id="GO:0009055">
    <property type="term" value="F:electron transfer activity"/>
    <property type="evidence" value="ECO:0007669"/>
    <property type="project" value="InterPro"/>
</dbReference>
<keyword evidence="3" id="KW-0732">Signal</keyword>
<accession>A0AB36FPT6</accession>
<keyword evidence="8" id="KW-1185">Reference proteome</keyword>
<evidence type="ECO:0000259" key="6">
    <source>
        <dbReference type="PROSITE" id="PS51007"/>
    </source>
</evidence>
<dbReference type="Gene3D" id="1.10.760.10">
    <property type="entry name" value="Cytochrome c-like domain"/>
    <property type="match status" value="2"/>
</dbReference>
<feature type="domain" description="Cytochrome c" evidence="6">
    <location>
        <begin position="289"/>
        <end position="461"/>
    </location>
</feature>